<evidence type="ECO:0000313" key="3">
    <source>
        <dbReference type="EMBL" id="BDB54074.1"/>
    </source>
</evidence>
<dbReference type="InterPro" id="IPR029058">
    <property type="entry name" value="AB_hydrolase_fold"/>
</dbReference>
<dbReference type="Pfam" id="PF20434">
    <property type="entry name" value="BD-FAE"/>
    <property type="match status" value="1"/>
</dbReference>
<sequence length="313" mass="34665">MIRIPSLLNKNVCILIVFLLGISSKGQINTIPVWNQSIPGAVKASDYLEKEVIKDEELQSTSQVSVPTLSLYLPKKETANQSAVLIFPGGGYSHLAMHKEGKKVALWLNTLGITAFVLKYRLPTDRVMKDKTIGPLQDAQEAIRMIRRNAKEWNIDPAKIGVLGFSAGGHLASTLATHYLDKVYDADTISARPDFSILIYPVISMEEGITHNGSKVNLLGANAVKELVDKYSNEKQIDANTPKTFLIHASDDKVVPVENSIQYYMNLKKFNVPVEMHLYENGGHGFGLGTKGTHTEWPKACEKWLAENAIILH</sequence>
<keyword evidence="1" id="KW-0378">Hydrolase</keyword>
<dbReference type="EMBL" id="AP025184">
    <property type="protein sequence ID" value="BDB54074.1"/>
    <property type="molecule type" value="Genomic_DNA"/>
</dbReference>
<accession>A0ABM7V3H5</accession>
<protein>
    <submittedName>
        <fullName evidence="3">Beta-xylanase</fullName>
    </submittedName>
</protein>
<evidence type="ECO:0000313" key="4">
    <source>
        <dbReference type="Proteomes" id="UP001319867"/>
    </source>
</evidence>
<feature type="domain" description="BD-FAE-like" evidence="2">
    <location>
        <begin position="69"/>
        <end position="264"/>
    </location>
</feature>
<organism evidence="3 4">
    <name type="scientific">Flavobacterium ammoniigenes</name>
    <dbReference type="NCBI Taxonomy" id="1751095"/>
    <lineage>
        <taxon>Bacteria</taxon>
        <taxon>Pseudomonadati</taxon>
        <taxon>Bacteroidota</taxon>
        <taxon>Flavobacteriia</taxon>
        <taxon>Flavobacteriales</taxon>
        <taxon>Flavobacteriaceae</taxon>
        <taxon>Flavobacterium</taxon>
    </lineage>
</organism>
<dbReference type="Proteomes" id="UP001319867">
    <property type="component" value="Chromosome"/>
</dbReference>
<evidence type="ECO:0000256" key="1">
    <source>
        <dbReference type="ARBA" id="ARBA00022801"/>
    </source>
</evidence>
<dbReference type="RefSeq" id="WP_229317830.1">
    <property type="nucleotide sequence ID" value="NZ_AP025184.1"/>
</dbReference>
<gene>
    <name evidence="3" type="ORF">GENT5_03790</name>
</gene>
<reference evidence="3 4" key="1">
    <citation type="journal article" date="2022" name="Int. J. Syst. Evol. Microbiol.">
        <title>Flavobacterium ammonificans sp. nov. and Flavobacterium ammoniigenes sp. nov., ammonifying bacteria isolated from surface river water.</title>
        <authorList>
            <person name="Watanabe K."/>
            <person name="Kitamura T."/>
            <person name="Ogata Y."/>
            <person name="Shindo C."/>
            <person name="Suda W."/>
        </authorList>
    </citation>
    <scope>NUCLEOTIDE SEQUENCE [LARGE SCALE GENOMIC DNA]</scope>
    <source>
        <strain evidence="3 4">GENT5</strain>
    </source>
</reference>
<dbReference type="InterPro" id="IPR050300">
    <property type="entry name" value="GDXG_lipolytic_enzyme"/>
</dbReference>
<name>A0ABM7V3H5_9FLAO</name>
<dbReference type="InterPro" id="IPR049492">
    <property type="entry name" value="BD-FAE-like_dom"/>
</dbReference>
<dbReference type="SUPFAM" id="SSF53474">
    <property type="entry name" value="alpha/beta-Hydrolases"/>
    <property type="match status" value="1"/>
</dbReference>
<dbReference type="PANTHER" id="PTHR48081">
    <property type="entry name" value="AB HYDROLASE SUPERFAMILY PROTEIN C4A8.06C"/>
    <property type="match status" value="1"/>
</dbReference>
<dbReference type="Gene3D" id="3.40.50.1820">
    <property type="entry name" value="alpha/beta hydrolase"/>
    <property type="match status" value="1"/>
</dbReference>
<reference evidence="3 4" key="2">
    <citation type="journal article" date="2022" name="Microorganisms">
        <title>Complete Genome Sequences of Two Flavobacterium ammonificans Strains and a Flavobacterium ammoniigenes Strain of Ammonifying Bacterioplankton Isolated from Surface River Water.</title>
        <authorList>
            <person name="Suda W."/>
            <person name="Ogata Y."/>
            <person name="Shindo C."/>
            <person name="Watanabe K."/>
        </authorList>
    </citation>
    <scope>NUCLEOTIDE SEQUENCE [LARGE SCALE GENOMIC DNA]</scope>
    <source>
        <strain evidence="3 4">GENT5</strain>
    </source>
</reference>
<dbReference type="PANTHER" id="PTHR48081:SF6">
    <property type="entry name" value="PEPTIDASE S9 PROLYL OLIGOPEPTIDASE CATALYTIC DOMAIN-CONTAINING PROTEIN"/>
    <property type="match status" value="1"/>
</dbReference>
<proteinExistence type="predicted"/>
<evidence type="ECO:0000259" key="2">
    <source>
        <dbReference type="Pfam" id="PF20434"/>
    </source>
</evidence>
<keyword evidence="4" id="KW-1185">Reference proteome</keyword>